<dbReference type="Proteomes" id="UP000023541">
    <property type="component" value="Unassembled WGS sequence"/>
</dbReference>
<dbReference type="InterPro" id="IPR013320">
    <property type="entry name" value="ConA-like_dom_sf"/>
</dbReference>
<dbReference type="SUPFAM" id="SSF49899">
    <property type="entry name" value="Concanavalin A-like lectins/glucanases"/>
    <property type="match status" value="1"/>
</dbReference>
<proteinExistence type="predicted"/>
<dbReference type="EMBL" id="AQRA01000001">
    <property type="protein sequence ID" value="EZH75596.1"/>
    <property type="molecule type" value="Genomic_DNA"/>
</dbReference>
<keyword evidence="2" id="KW-1185">Reference proteome</keyword>
<sequence>MIRYIVIIIACTFFIQNGNSQNIIPLDTIHWEINAQSYVLENYKGKDAIYIQRGLAYLKDTKFLNGTIEFDVYLTNRQGFPGIRFRASDRNNMESFYLRAHLSGKPDANQAAPVINGITPWQLYFGPKYSFAYDYNYDDWTHVKIVVNGRRAQIYLDYSETPHLSWNLVHDPKEGGIAIGGGGAAAMHYANFKIDKSKYEIVDFKPIKRKPIEGLISKWQVSDMFEEKLVNNPKKLKEVIQSRKWGKTIQVEEGTAANIAREVVLVNGAPANTVFTKINITSNKDQIKLFEFGYSDRVVAILNGRPIYKGTNRWRSRDYRYLGTVGLFDAIYLDLKKGENTLLLAVSEDFGGWLVTGKFPDQNGIEIQ</sequence>
<dbReference type="GO" id="GO:0004553">
    <property type="term" value="F:hydrolase activity, hydrolyzing O-glycosyl compounds"/>
    <property type="evidence" value="ECO:0007669"/>
    <property type="project" value="UniProtKB-ARBA"/>
</dbReference>
<dbReference type="Gene3D" id="2.60.120.560">
    <property type="entry name" value="Exo-inulinase, domain 1"/>
    <property type="match status" value="1"/>
</dbReference>
<dbReference type="GO" id="GO:0005975">
    <property type="term" value="P:carbohydrate metabolic process"/>
    <property type="evidence" value="ECO:0007669"/>
    <property type="project" value="UniProtKB-ARBA"/>
</dbReference>
<protein>
    <recommendedName>
        <fullName evidence="3">3-keto-disaccharide hydrolase domain-containing protein</fullName>
    </recommendedName>
</protein>
<reference evidence="1 2" key="1">
    <citation type="submission" date="2014-04" db="EMBL/GenBank/DDBJ databases">
        <title>Aquimarina sp. 22II-S11-z7 Genome Sequencing.</title>
        <authorList>
            <person name="Lai Q."/>
        </authorList>
    </citation>
    <scope>NUCLEOTIDE SEQUENCE [LARGE SCALE GENOMIC DNA]</scope>
    <source>
        <strain evidence="1 2">22II-S11-z7</strain>
    </source>
</reference>
<evidence type="ECO:0000313" key="1">
    <source>
        <dbReference type="EMBL" id="EZH75596.1"/>
    </source>
</evidence>
<dbReference type="AlphaFoldDB" id="A0A023BZX0"/>
<comment type="caution">
    <text evidence="1">The sequence shown here is derived from an EMBL/GenBank/DDBJ whole genome shotgun (WGS) entry which is preliminary data.</text>
</comment>
<name>A0A023BZX0_9FLAO</name>
<dbReference type="OrthoDB" id="2634655at2"/>
<dbReference type="STRING" id="1317122.ATO12_02075"/>
<organism evidence="1 2">
    <name type="scientific">Aquimarina atlantica</name>
    <dbReference type="NCBI Taxonomy" id="1317122"/>
    <lineage>
        <taxon>Bacteria</taxon>
        <taxon>Pseudomonadati</taxon>
        <taxon>Bacteroidota</taxon>
        <taxon>Flavobacteriia</taxon>
        <taxon>Flavobacteriales</taxon>
        <taxon>Flavobacteriaceae</taxon>
        <taxon>Aquimarina</taxon>
    </lineage>
</organism>
<accession>A0A023BZX0</accession>
<dbReference type="RefSeq" id="WP_034238192.1">
    <property type="nucleotide sequence ID" value="NZ_AQRA01000001.1"/>
</dbReference>
<evidence type="ECO:0000313" key="2">
    <source>
        <dbReference type="Proteomes" id="UP000023541"/>
    </source>
</evidence>
<dbReference type="eggNOG" id="ENOG502ZBWH">
    <property type="taxonomic scope" value="Bacteria"/>
</dbReference>
<gene>
    <name evidence="1" type="ORF">ATO12_02075</name>
</gene>
<evidence type="ECO:0008006" key="3">
    <source>
        <dbReference type="Google" id="ProtNLM"/>
    </source>
</evidence>